<dbReference type="InterPro" id="IPR005201">
    <property type="entry name" value="TIM_ENGase"/>
</dbReference>
<evidence type="ECO:0000313" key="2">
    <source>
        <dbReference type="EMBL" id="VDP10598.1"/>
    </source>
</evidence>
<dbReference type="OrthoDB" id="284473at2759"/>
<feature type="domain" description="Cytosolic endo-beta-N-acetylglucosaminidase TIM barrel" evidence="1">
    <location>
        <begin position="7"/>
        <end position="175"/>
    </location>
</feature>
<organism evidence="4">
    <name type="scientific">Soboliphyme baturini</name>
    <dbReference type="NCBI Taxonomy" id="241478"/>
    <lineage>
        <taxon>Eukaryota</taxon>
        <taxon>Metazoa</taxon>
        <taxon>Ecdysozoa</taxon>
        <taxon>Nematoda</taxon>
        <taxon>Enoplea</taxon>
        <taxon>Dorylaimia</taxon>
        <taxon>Dioctophymatida</taxon>
        <taxon>Dioctophymatoidea</taxon>
        <taxon>Soboliphymatidae</taxon>
        <taxon>Soboliphyme</taxon>
    </lineage>
</organism>
<dbReference type="WBParaSite" id="SBAD_0000695801-mRNA-1">
    <property type="protein sequence ID" value="SBAD_0000695801-mRNA-1"/>
    <property type="gene ID" value="SBAD_0000695801"/>
</dbReference>
<protein>
    <submittedName>
        <fullName evidence="4">Mannosyl-glycoprotein endo-beta-N-acetylglucosaminidase</fullName>
    </submittedName>
</protein>
<dbReference type="InterPro" id="IPR032979">
    <property type="entry name" value="ENGase"/>
</dbReference>
<dbReference type="GO" id="GO:0005829">
    <property type="term" value="C:cytosol"/>
    <property type="evidence" value="ECO:0007669"/>
    <property type="project" value="UniProtKB-SubCell"/>
</dbReference>
<dbReference type="EMBL" id="UZAM01009963">
    <property type="protein sequence ID" value="VDP10598.1"/>
    <property type="molecule type" value="Genomic_DNA"/>
</dbReference>
<accession>A0A183ISV0</accession>
<evidence type="ECO:0000313" key="3">
    <source>
        <dbReference type="Proteomes" id="UP000270296"/>
    </source>
</evidence>
<dbReference type="Proteomes" id="UP000270296">
    <property type="component" value="Unassembled WGS sequence"/>
</dbReference>
<dbReference type="Pfam" id="PF03644">
    <property type="entry name" value="Glyco_hydro_85"/>
    <property type="match status" value="1"/>
</dbReference>
<sequence length="177" mass="20423">MFCSPSKTQELVEKLVQLAAVNRFDGWLINIENEIDAVYMENLVYFLQELTRLCKETIGTHSLVIMYDSIISSGKLEWQNELNASNKIFFDSCDGIFLNYCWDDDNLEKSAKTAGERKSDVFVGIDVFGRKTKHGPGFETKPALETVRQRQLSTALFAVGWTYERLSFEDFEYSEQR</sequence>
<dbReference type="AlphaFoldDB" id="A0A183ISV0"/>
<evidence type="ECO:0000313" key="4">
    <source>
        <dbReference type="WBParaSite" id="SBAD_0000695801-mRNA-1"/>
    </source>
</evidence>
<keyword evidence="3" id="KW-1185">Reference proteome</keyword>
<name>A0A183ISV0_9BILA</name>
<evidence type="ECO:0000259" key="1">
    <source>
        <dbReference type="Pfam" id="PF03644"/>
    </source>
</evidence>
<dbReference type="PANTHER" id="PTHR13246:SF1">
    <property type="entry name" value="CYTOSOLIC ENDO-BETA-N-ACETYLGLUCOSAMINIDASE"/>
    <property type="match status" value="1"/>
</dbReference>
<reference evidence="4" key="1">
    <citation type="submission" date="2016-06" db="UniProtKB">
        <authorList>
            <consortium name="WormBaseParasite"/>
        </authorList>
    </citation>
    <scope>IDENTIFICATION</scope>
</reference>
<proteinExistence type="predicted"/>
<gene>
    <name evidence="2" type="ORF">SBAD_LOCUS6697</name>
</gene>
<dbReference type="Gene3D" id="3.20.20.80">
    <property type="entry name" value="Glycosidases"/>
    <property type="match status" value="1"/>
</dbReference>
<dbReference type="PANTHER" id="PTHR13246">
    <property type="entry name" value="ENDO BETA N-ACETYLGLUCOSAMINIDASE"/>
    <property type="match status" value="1"/>
</dbReference>
<reference evidence="2 3" key="2">
    <citation type="submission" date="2018-11" db="EMBL/GenBank/DDBJ databases">
        <authorList>
            <consortium name="Pathogen Informatics"/>
        </authorList>
    </citation>
    <scope>NUCLEOTIDE SEQUENCE [LARGE SCALE GENOMIC DNA]</scope>
</reference>
<dbReference type="GO" id="GO:0033925">
    <property type="term" value="F:mannosyl-glycoprotein endo-beta-N-acetylglucosaminidase activity"/>
    <property type="evidence" value="ECO:0007669"/>
    <property type="project" value="UniProtKB-EC"/>
</dbReference>